<dbReference type="EMBL" id="LR797381">
    <property type="protein sequence ID" value="CAB4212739.1"/>
    <property type="molecule type" value="Genomic_DNA"/>
</dbReference>
<dbReference type="EMBL" id="LR797033">
    <property type="protein sequence ID" value="CAB4183007.1"/>
    <property type="molecule type" value="Genomic_DNA"/>
</dbReference>
<protein>
    <submittedName>
        <fullName evidence="1">Uncharacterized protein</fullName>
    </submittedName>
</protein>
<sequence>MIMEHILTWLGKESACLVNDEPNKDLEEGRKFDSFVRVSSVEKLHDDTIQIEWRGWGQRRGVCFVAYGHHTSGIYLGYSPAGNGTGAVMFPIPLTSPYYAELLLELGKYAIRHMEYVPRVIEPNIDRELIEF</sequence>
<dbReference type="EMBL" id="LR797281">
    <property type="protein sequence ID" value="CAB4199052.1"/>
    <property type="molecule type" value="Genomic_DNA"/>
</dbReference>
<evidence type="ECO:0000313" key="2">
    <source>
        <dbReference type="EMBL" id="CAB4183007.1"/>
    </source>
</evidence>
<name>A0A6J5PJM3_9CAUD</name>
<evidence type="ECO:0000313" key="4">
    <source>
        <dbReference type="EMBL" id="CAB4212739.1"/>
    </source>
</evidence>
<gene>
    <name evidence="2" type="ORF">UFOVP1091_31</name>
    <name evidence="3" type="ORF">UFOVP1335_15</name>
    <name evidence="4" type="ORF">UFOVP1445_31</name>
    <name evidence="1" type="ORF">UFOVP914_36</name>
</gene>
<organism evidence="1">
    <name type="scientific">uncultured Caudovirales phage</name>
    <dbReference type="NCBI Taxonomy" id="2100421"/>
    <lineage>
        <taxon>Viruses</taxon>
        <taxon>Duplodnaviria</taxon>
        <taxon>Heunggongvirae</taxon>
        <taxon>Uroviricota</taxon>
        <taxon>Caudoviricetes</taxon>
        <taxon>Peduoviridae</taxon>
        <taxon>Maltschvirus</taxon>
        <taxon>Maltschvirus maltsch</taxon>
    </lineage>
</organism>
<dbReference type="EMBL" id="LR796864">
    <property type="protein sequence ID" value="CAB4171292.1"/>
    <property type="molecule type" value="Genomic_DNA"/>
</dbReference>
<evidence type="ECO:0000313" key="3">
    <source>
        <dbReference type="EMBL" id="CAB4199052.1"/>
    </source>
</evidence>
<evidence type="ECO:0000313" key="1">
    <source>
        <dbReference type="EMBL" id="CAB4171292.1"/>
    </source>
</evidence>
<accession>A0A6J5PJM3</accession>
<proteinExistence type="predicted"/>
<reference evidence="1" key="1">
    <citation type="submission" date="2020-05" db="EMBL/GenBank/DDBJ databases">
        <authorList>
            <person name="Chiriac C."/>
            <person name="Salcher M."/>
            <person name="Ghai R."/>
            <person name="Kavagutti S V."/>
        </authorList>
    </citation>
    <scope>NUCLEOTIDE SEQUENCE</scope>
</reference>